<dbReference type="InterPro" id="IPR020539">
    <property type="entry name" value="RNase_P_CS"/>
</dbReference>
<comment type="subunit">
    <text evidence="7">Consists of a catalytic RNA component (M1 or rnpB) and a protein subunit.</text>
</comment>
<evidence type="ECO:0000256" key="3">
    <source>
        <dbReference type="ARBA" id="ARBA00022722"/>
    </source>
</evidence>
<evidence type="ECO:0000313" key="8">
    <source>
        <dbReference type="EMBL" id="KGE89465.1"/>
    </source>
</evidence>
<proteinExistence type="inferred from homology"/>
<dbReference type="Gene3D" id="3.30.230.10">
    <property type="match status" value="1"/>
</dbReference>
<dbReference type="GO" id="GO:0042781">
    <property type="term" value="F:3'-tRNA processing endoribonuclease activity"/>
    <property type="evidence" value="ECO:0007669"/>
    <property type="project" value="TreeGrafter"/>
</dbReference>
<dbReference type="InterPro" id="IPR000100">
    <property type="entry name" value="RNase_P"/>
</dbReference>
<dbReference type="AlphaFoldDB" id="A0A098SBD9"/>
<dbReference type="GO" id="GO:0000049">
    <property type="term" value="F:tRNA binding"/>
    <property type="evidence" value="ECO:0007669"/>
    <property type="project" value="UniProtKB-UniRule"/>
</dbReference>
<comment type="similarity">
    <text evidence="7">Belongs to the RnpA family.</text>
</comment>
<comment type="caution">
    <text evidence="8">The sequence shown here is derived from an EMBL/GenBank/DDBJ whole genome shotgun (WGS) entry which is preliminary data.</text>
</comment>
<protein>
    <recommendedName>
        <fullName evidence="7">Ribonuclease P protein component</fullName>
        <shortName evidence="7">RNase P protein</shortName>
        <shortName evidence="7">RNaseP protein</shortName>
        <ecNumber evidence="7">3.1.26.5</ecNumber>
    </recommendedName>
    <alternativeName>
        <fullName evidence="7">Protein C5</fullName>
    </alternativeName>
</protein>
<dbReference type="EC" id="3.1.26.5" evidence="7"/>
<sequence length="135" mass="16046">MKPKKKFLKAERLKSRKAIERLFSGKSPSFAQYPVRLIFRESEERGELPVRVTVSVPKRKFPKATDRNRIRRQVREAWRLNKHRLYQKLPSDTAGYDFVLLYVAREPLPFAHIEQSVQIMIRRFLKKQRPANPSA</sequence>
<keyword evidence="6 7" id="KW-0694">RNA-binding</keyword>
<dbReference type="InterPro" id="IPR020568">
    <property type="entry name" value="Ribosomal_Su5_D2-typ_SF"/>
</dbReference>
<dbReference type="PANTHER" id="PTHR33992">
    <property type="entry name" value="RIBONUCLEASE P PROTEIN COMPONENT"/>
    <property type="match status" value="1"/>
</dbReference>
<dbReference type="GO" id="GO:0004526">
    <property type="term" value="F:ribonuclease P activity"/>
    <property type="evidence" value="ECO:0007669"/>
    <property type="project" value="UniProtKB-UniRule"/>
</dbReference>
<dbReference type="HAMAP" id="MF_00227">
    <property type="entry name" value="RNase_P"/>
    <property type="match status" value="1"/>
</dbReference>
<evidence type="ECO:0000256" key="4">
    <source>
        <dbReference type="ARBA" id="ARBA00022759"/>
    </source>
</evidence>
<keyword evidence="9" id="KW-1185">Reference proteome</keyword>
<comment type="function">
    <text evidence="1 7">RNaseP catalyzes the removal of the 5'-leader sequence from pre-tRNA to produce the mature 5'-terminus. It can also cleave other RNA substrates such as 4.5S RNA. The protein component plays an auxiliary but essential role in vivo by binding to the 5'-leader sequence and broadening the substrate specificity of the ribozyme.</text>
</comment>
<name>A0A098SBD9_9BACT</name>
<dbReference type="InterPro" id="IPR014721">
    <property type="entry name" value="Ribsml_uS5_D2-typ_fold_subgr"/>
</dbReference>
<gene>
    <name evidence="7" type="primary">rnpA</name>
    <name evidence="8" type="ORF">IX84_02455</name>
</gene>
<dbReference type="PANTHER" id="PTHR33992:SF1">
    <property type="entry name" value="RIBONUCLEASE P PROTEIN COMPONENT"/>
    <property type="match status" value="1"/>
</dbReference>
<keyword evidence="3 7" id="KW-0540">Nuclease</keyword>
<evidence type="ECO:0000256" key="1">
    <source>
        <dbReference type="ARBA" id="ARBA00002663"/>
    </source>
</evidence>
<comment type="catalytic activity">
    <reaction evidence="7">
        <text>Endonucleolytic cleavage of RNA, removing 5'-extranucleotides from tRNA precursor.</text>
        <dbReference type="EC" id="3.1.26.5"/>
    </reaction>
</comment>
<evidence type="ECO:0000256" key="5">
    <source>
        <dbReference type="ARBA" id="ARBA00022801"/>
    </source>
</evidence>
<evidence type="ECO:0000256" key="7">
    <source>
        <dbReference type="HAMAP-Rule" id="MF_00227"/>
    </source>
</evidence>
<evidence type="ECO:0000256" key="6">
    <source>
        <dbReference type="ARBA" id="ARBA00022884"/>
    </source>
</evidence>
<evidence type="ECO:0000313" key="9">
    <source>
        <dbReference type="Proteomes" id="UP000029736"/>
    </source>
</evidence>
<dbReference type="SUPFAM" id="SSF54211">
    <property type="entry name" value="Ribosomal protein S5 domain 2-like"/>
    <property type="match status" value="1"/>
</dbReference>
<evidence type="ECO:0000256" key="2">
    <source>
        <dbReference type="ARBA" id="ARBA00022694"/>
    </source>
</evidence>
<dbReference type="PROSITE" id="PS00648">
    <property type="entry name" value="RIBONUCLEASE_P"/>
    <property type="match status" value="1"/>
</dbReference>
<keyword evidence="4 7" id="KW-0255">Endonuclease</keyword>
<dbReference type="STRING" id="1524460.IX84_02455"/>
<dbReference type="GO" id="GO:0030677">
    <property type="term" value="C:ribonuclease P complex"/>
    <property type="evidence" value="ECO:0007669"/>
    <property type="project" value="TreeGrafter"/>
</dbReference>
<keyword evidence="5 7" id="KW-0378">Hydrolase</keyword>
<keyword evidence="2 7" id="KW-0819">tRNA processing</keyword>
<organism evidence="8 9">
    <name type="scientific">Phaeodactylibacter xiamenensis</name>
    <dbReference type="NCBI Taxonomy" id="1524460"/>
    <lineage>
        <taxon>Bacteria</taxon>
        <taxon>Pseudomonadati</taxon>
        <taxon>Bacteroidota</taxon>
        <taxon>Saprospiria</taxon>
        <taxon>Saprospirales</taxon>
        <taxon>Haliscomenobacteraceae</taxon>
        <taxon>Phaeodactylibacter</taxon>
    </lineage>
</organism>
<dbReference type="EMBL" id="JPOS01000006">
    <property type="protein sequence ID" value="KGE89465.1"/>
    <property type="molecule type" value="Genomic_DNA"/>
</dbReference>
<dbReference type="Proteomes" id="UP000029736">
    <property type="component" value="Unassembled WGS sequence"/>
</dbReference>
<accession>A0A098SBD9</accession>
<dbReference type="Pfam" id="PF00825">
    <property type="entry name" value="Ribonuclease_P"/>
    <property type="match status" value="1"/>
</dbReference>
<dbReference type="GO" id="GO:0001682">
    <property type="term" value="P:tRNA 5'-leader removal"/>
    <property type="evidence" value="ECO:0007669"/>
    <property type="project" value="UniProtKB-UniRule"/>
</dbReference>
<reference evidence="8 9" key="1">
    <citation type="journal article" date="2014" name="Int. J. Syst. Evol. Microbiol.">
        <title>Phaeodactylibacter xiamenensis gen. nov., sp. nov., a member of the family Saprospiraceae isolated from the marine alga Phaeodactylum tricornutum.</title>
        <authorList>
            <person name="Chen Z.Jr."/>
            <person name="Lei X."/>
            <person name="Lai Q."/>
            <person name="Li Y."/>
            <person name="Zhang B."/>
            <person name="Zhang J."/>
            <person name="Zhang H."/>
            <person name="Yang L."/>
            <person name="Zheng W."/>
            <person name="Tian Y."/>
            <person name="Yu Z."/>
            <person name="Xu H.Jr."/>
            <person name="Zheng T."/>
        </authorList>
    </citation>
    <scope>NUCLEOTIDE SEQUENCE [LARGE SCALE GENOMIC DNA]</scope>
    <source>
        <strain evidence="8 9">KD52</strain>
    </source>
</reference>